<evidence type="ECO:0000256" key="1">
    <source>
        <dbReference type="ARBA" id="ARBA00011046"/>
    </source>
</evidence>
<evidence type="ECO:0000256" key="2">
    <source>
        <dbReference type="ARBA" id="ARBA00023015"/>
    </source>
</evidence>
<name>A0A2V3WFL4_9BACI</name>
<comment type="caution">
    <text evidence="5">The sequence shown here is derived from an EMBL/GenBank/DDBJ whole genome shotgun (WGS) entry which is preliminary data.</text>
</comment>
<keyword evidence="2" id="KW-0805">Transcription regulation</keyword>
<dbReference type="RefSeq" id="WP_110251342.1">
    <property type="nucleotide sequence ID" value="NZ_QJJR01000006.1"/>
</dbReference>
<dbReference type="InterPro" id="IPR036390">
    <property type="entry name" value="WH_DNA-bd_sf"/>
</dbReference>
<keyword evidence="6" id="KW-1185">Reference proteome</keyword>
<proteinExistence type="inferred from homology"/>
<comment type="similarity">
    <text evidence="1">Belongs to the BlaI transcriptional regulatory family.</text>
</comment>
<gene>
    <name evidence="5" type="ORF">DES38_10639</name>
</gene>
<keyword evidence="3" id="KW-0238">DNA-binding</keyword>
<dbReference type="EMBL" id="QJJR01000006">
    <property type="protein sequence ID" value="PXW91005.1"/>
    <property type="molecule type" value="Genomic_DNA"/>
</dbReference>
<dbReference type="Proteomes" id="UP000247922">
    <property type="component" value="Unassembled WGS sequence"/>
</dbReference>
<dbReference type="OrthoDB" id="1849040at2"/>
<dbReference type="Pfam" id="PF03965">
    <property type="entry name" value="Penicillinase_R"/>
    <property type="match status" value="1"/>
</dbReference>
<dbReference type="SUPFAM" id="SSF46785">
    <property type="entry name" value="Winged helix' DNA-binding domain"/>
    <property type="match status" value="1"/>
</dbReference>
<dbReference type="InterPro" id="IPR014071">
    <property type="entry name" value="Cu_transp_CopY/TcrY"/>
</dbReference>
<evidence type="ECO:0000313" key="5">
    <source>
        <dbReference type="EMBL" id="PXW91005.1"/>
    </source>
</evidence>
<protein>
    <submittedName>
        <fullName evidence="5">CopY/TcrY family copper transport repressor</fullName>
    </submittedName>
</protein>
<reference evidence="5 6" key="1">
    <citation type="submission" date="2018-05" db="EMBL/GenBank/DDBJ databases">
        <title>Genomic Encyclopedia of Type Strains, Phase IV (KMG-IV): sequencing the most valuable type-strain genomes for metagenomic binning, comparative biology and taxonomic classification.</title>
        <authorList>
            <person name="Goeker M."/>
        </authorList>
    </citation>
    <scope>NUCLEOTIDE SEQUENCE [LARGE SCALE GENOMIC DNA]</scope>
    <source>
        <strain evidence="5 6">DSM 22440</strain>
    </source>
</reference>
<dbReference type="NCBIfam" id="TIGR02698">
    <property type="entry name" value="CopY_TcrY"/>
    <property type="match status" value="1"/>
</dbReference>
<dbReference type="InterPro" id="IPR036388">
    <property type="entry name" value="WH-like_DNA-bd_sf"/>
</dbReference>
<evidence type="ECO:0000313" key="6">
    <source>
        <dbReference type="Proteomes" id="UP000247922"/>
    </source>
</evidence>
<evidence type="ECO:0000256" key="4">
    <source>
        <dbReference type="ARBA" id="ARBA00023163"/>
    </source>
</evidence>
<dbReference type="AlphaFoldDB" id="A0A2V3WFL4"/>
<dbReference type="GO" id="GO:0045892">
    <property type="term" value="P:negative regulation of DNA-templated transcription"/>
    <property type="evidence" value="ECO:0007669"/>
    <property type="project" value="InterPro"/>
</dbReference>
<dbReference type="Gene3D" id="1.10.10.10">
    <property type="entry name" value="Winged helix-like DNA-binding domain superfamily/Winged helix DNA-binding domain"/>
    <property type="match status" value="1"/>
</dbReference>
<dbReference type="PIRSF" id="PIRSF019455">
    <property type="entry name" value="CopR_AtkY"/>
    <property type="match status" value="1"/>
</dbReference>
<sequence>MAIEMDQHITNAEWEVMRVVWAQGEVSSKVIIEVLSKKRGWKEATIKTLIGRLVNKRVLQTKKEGRKFIYSTEVEEDALVNDTLDQFFHNVCSKDVGQTIQVLIEKAMLSHEDIASLKQALIRKEREAYDVVPCNCIKGQCRCHHNKNNEECC</sequence>
<dbReference type="GO" id="GO:0003677">
    <property type="term" value="F:DNA binding"/>
    <property type="evidence" value="ECO:0007669"/>
    <property type="project" value="UniProtKB-KW"/>
</dbReference>
<evidence type="ECO:0000256" key="3">
    <source>
        <dbReference type="ARBA" id="ARBA00023125"/>
    </source>
</evidence>
<keyword evidence="4" id="KW-0804">Transcription</keyword>
<accession>A0A2V3WFL4</accession>
<dbReference type="InterPro" id="IPR005650">
    <property type="entry name" value="BlaI_family"/>
</dbReference>
<organism evidence="5 6">
    <name type="scientific">Streptohalobacillus salinus</name>
    <dbReference type="NCBI Taxonomy" id="621096"/>
    <lineage>
        <taxon>Bacteria</taxon>
        <taxon>Bacillati</taxon>
        <taxon>Bacillota</taxon>
        <taxon>Bacilli</taxon>
        <taxon>Bacillales</taxon>
        <taxon>Bacillaceae</taxon>
        <taxon>Streptohalobacillus</taxon>
    </lineage>
</organism>